<evidence type="ECO:0000313" key="2">
    <source>
        <dbReference type="EMBL" id="PUZ44965.1"/>
    </source>
</evidence>
<feature type="region of interest" description="Disordered" evidence="1">
    <location>
        <begin position="1"/>
        <end position="29"/>
    </location>
</feature>
<keyword evidence="3" id="KW-1185">Reference proteome</keyword>
<evidence type="ECO:0000256" key="1">
    <source>
        <dbReference type="SAM" id="MobiDB-lite"/>
    </source>
</evidence>
<gene>
    <name evidence="2" type="ORF">GQ55_8G182400</name>
</gene>
<feature type="compositionally biased region" description="Gly residues" evidence="1">
    <location>
        <begin position="1"/>
        <end position="16"/>
    </location>
</feature>
<sequence length="114" mass="12256">MAPGRVGSGGSGGGARGEADAQLEEATAERAWSPTLLRVKEAERARGSSSGRRVEWQRHVRHCREQYRLGVATAGTGLRRRQRGAATARVSVRGAAVAGDFFIFLFDLYGRVVA</sequence>
<name>A0A2T7CNP2_9POAL</name>
<dbReference type="Proteomes" id="UP000244336">
    <property type="component" value="Chromosome 8"/>
</dbReference>
<evidence type="ECO:0000313" key="3">
    <source>
        <dbReference type="Proteomes" id="UP000244336"/>
    </source>
</evidence>
<dbReference type="EMBL" id="CM009756">
    <property type="protein sequence ID" value="PUZ44965.1"/>
    <property type="molecule type" value="Genomic_DNA"/>
</dbReference>
<dbReference type="AlphaFoldDB" id="A0A2T7CNP2"/>
<proteinExistence type="predicted"/>
<dbReference type="Gramene" id="PUZ44965">
    <property type="protein sequence ID" value="PUZ44965"/>
    <property type="gene ID" value="GQ55_8G182400"/>
</dbReference>
<reference evidence="2 3" key="1">
    <citation type="submission" date="2018-04" db="EMBL/GenBank/DDBJ databases">
        <title>WGS assembly of Panicum hallii var. hallii HAL2.</title>
        <authorList>
            <person name="Lovell J."/>
            <person name="Jenkins J."/>
            <person name="Lowry D."/>
            <person name="Mamidi S."/>
            <person name="Sreedasyam A."/>
            <person name="Weng X."/>
            <person name="Barry K."/>
            <person name="Bonette J."/>
            <person name="Campitelli B."/>
            <person name="Daum C."/>
            <person name="Gordon S."/>
            <person name="Gould B."/>
            <person name="Lipzen A."/>
            <person name="MacQueen A."/>
            <person name="Palacio-Mejia J."/>
            <person name="Plott C."/>
            <person name="Shakirov E."/>
            <person name="Shu S."/>
            <person name="Yoshinaga Y."/>
            <person name="Zane M."/>
            <person name="Rokhsar D."/>
            <person name="Grimwood J."/>
            <person name="Schmutz J."/>
            <person name="Juenger T."/>
        </authorList>
    </citation>
    <scope>NUCLEOTIDE SEQUENCE [LARGE SCALE GENOMIC DNA]</scope>
    <source>
        <strain evidence="3">cv. HAL2</strain>
    </source>
</reference>
<accession>A0A2T7CNP2</accession>
<organism evidence="2 3">
    <name type="scientific">Panicum hallii var. hallii</name>
    <dbReference type="NCBI Taxonomy" id="1504633"/>
    <lineage>
        <taxon>Eukaryota</taxon>
        <taxon>Viridiplantae</taxon>
        <taxon>Streptophyta</taxon>
        <taxon>Embryophyta</taxon>
        <taxon>Tracheophyta</taxon>
        <taxon>Spermatophyta</taxon>
        <taxon>Magnoliopsida</taxon>
        <taxon>Liliopsida</taxon>
        <taxon>Poales</taxon>
        <taxon>Poaceae</taxon>
        <taxon>PACMAD clade</taxon>
        <taxon>Panicoideae</taxon>
        <taxon>Panicodae</taxon>
        <taxon>Paniceae</taxon>
        <taxon>Panicinae</taxon>
        <taxon>Panicum</taxon>
        <taxon>Panicum sect. Panicum</taxon>
    </lineage>
</organism>
<protein>
    <submittedName>
        <fullName evidence="2">Uncharacterized protein</fullName>
    </submittedName>
</protein>